<reference evidence="2 3" key="1">
    <citation type="submission" date="2013-01" db="EMBL/GenBank/DDBJ databases">
        <authorList>
            <person name="Harkins D.M."/>
            <person name="Durkin A.S."/>
            <person name="Brinkac L.M."/>
            <person name="Haft D.H."/>
            <person name="Selengut J.D."/>
            <person name="Sanka R."/>
            <person name="DePew J."/>
            <person name="Purushe J."/>
            <person name="Galloway R.L."/>
            <person name="Vinetz J.M."/>
            <person name="Sutton G.G."/>
            <person name="Nierman W.C."/>
            <person name="Fouts D.E."/>
        </authorList>
    </citation>
    <scope>NUCLEOTIDE SEQUENCE [LARGE SCALE GENOMIC DNA]</scope>
    <source>
        <strain evidence="2 3">Nikolaevo</strain>
    </source>
</reference>
<dbReference type="PATRIC" id="fig|1240687.3.peg.3694"/>
<organism evidence="2 3">
    <name type="scientific">Leptospira kirschneri serovar Bulgarica str. Nikolaevo</name>
    <dbReference type="NCBI Taxonomy" id="1240687"/>
    <lineage>
        <taxon>Bacteria</taxon>
        <taxon>Pseudomonadati</taxon>
        <taxon>Spirochaetota</taxon>
        <taxon>Spirochaetia</taxon>
        <taxon>Leptospirales</taxon>
        <taxon>Leptospiraceae</taxon>
        <taxon>Leptospira</taxon>
    </lineage>
</organism>
<keyword evidence="1" id="KW-0812">Transmembrane</keyword>
<feature type="transmembrane region" description="Helical" evidence="1">
    <location>
        <begin position="20"/>
        <end position="40"/>
    </location>
</feature>
<evidence type="ECO:0000313" key="3">
    <source>
        <dbReference type="Proteomes" id="UP000011980"/>
    </source>
</evidence>
<dbReference type="AlphaFoldDB" id="M6F6Z8"/>
<comment type="caution">
    <text evidence="2">The sequence shown here is derived from an EMBL/GenBank/DDBJ whole genome shotgun (WGS) entry which is preliminary data.</text>
</comment>
<protein>
    <submittedName>
        <fullName evidence="2">Uncharacterized protein</fullName>
    </submittedName>
</protein>
<evidence type="ECO:0000256" key="1">
    <source>
        <dbReference type="SAM" id="Phobius"/>
    </source>
</evidence>
<keyword evidence="1" id="KW-0472">Membrane</keyword>
<evidence type="ECO:0000313" key="2">
    <source>
        <dbReference type="EMBL" id="EMK21769.1"/>
    </source>
</evidence>
<dbReference type="EMBL" id="ANCE01000185">
    <property type="protein sequence ID" value="EMK21769.1"/>
    <property type="molecule type" value="Genomic_DNA"/>
</dbReference>
<accession>M6F6Z8</accession>
<keyword evidence="1" id="KW-1133">Transmembrane helix</keyword>
<gene>
    <name evidence="2" type="ORF">LEP1GSC008_4163</name>
</gene>
<sequence length="46" mass="5677">MNIQKTLNIPFRNIGNQKNNFQFSFYNKFIILFKNIIIFLRNRLQI</sequence>
<proteinExistence type="predicted"/>
<name>M6F6Z8_9LEPT</name>
<dbReference type="Proteomes" id="UP000011980">
    <property type="component" value="Unassembled WGS sequence"/>
</dbReference>